<dbReference type="GO" id="GO:0000776">
    <property type="term" value="C:kinetochore"/>
    <property type="evidence" value="ECO:0007669"/>
    <property type="project" value="TreeGrafter"/>
</dbReference>
<comment type="similarity">
    <text evidence="1">Belongs to the GPATCH11 family.</text>
</comment>
<keyword evidence="7" id="KW-1185">Reference proteome</keyword>
<reference evidence="6 7" key="1">
    <citation type="submission" date="2024-04" db="EMBL/GenBank/DDBJ databases">
        <authorList>
            <consortium name="Genoscope - CEA"/>
            <person name="William W."/>
        </authorList>
    </citation>
    <scope>NUCLEOTIDE SEQUENCE [LARGE SCALE GENOMIC DNA]</scope>
</reference>
<sequence length="289" mass="33243">MSSEEEDYMSDTFLLKCGDTRPGLAPKQIQKKYEKEKLHKETAKKNAPIPKRQLEALHRETGLSSTISSESKGYAMLQKMGYKPGMGIGKLGTGRTEPVPIELKTGRSGLGRDTEMKRKATEMNNMRAVMAVKRRKAAEKDKETFMGRMSERFNERNVWRDLNTAQKACLQLDQEQGISEPGEPFFWPAVSLQTEEEDKTGEEEDTEKDKLQDYINDVNAKHPDVEDEIDKDEVIECPTYLEFSESERLEIVTRYLRNTYFYCLWCGTKYDDKQDLESHCPGNSNEAHE</sequence>
<organism evidence="6 7">
    <name type="scientific">Lymnaea stagnalis</name>
    <name type="common">Great pond snail</name>
    <name type="synonym">Helix stagnalis</name>
    <dbReference type="NCBI Taxonomy" id="6523"/>
    <lineage>
        <taxon>Eukaryota</taxon>
        <taxon>Metazoa</taxon>
        <taxon>Spiralia</taxon>
        <taxon>Lophotrochozoa</taxon>
        <taxon>Mollusca</taxon>
        <taxon>Gastropoda</taxon>
        <taxon>Heterobranchia</taxon>
        <taxon>Euthyneura</taxon>
        <taxon>Panpulmonata</taxon>
        <taxon>Hygrophila</taxon>
        <taxon>Lymnaeoidea</taxon>
        <taxon>Lymnaeidae</taxon>
        <taxon>Lymnaea</taxon>
    </lineage>
</organism>
<evidence type="ECO:0000256" key="2">
    <source>
        <dbReference type="ARBA" id="ARBA00021978"/>
    </source>
</evidence>
<comment type="caution">
    <text evidence="6">The sequence shown here is derived from an EMBL/GenBank/DDBJ whole genome shotgun (WGS) entry which is preliminary data.</text>
</comment>
<feature type="region of interest" description="Disordered" evidence="4">
    <location>
        <begin position="1"/>
        <end position="53"/>
    </location>
</feature>
<name>A0AAV2H6V7_LYMST</name>
<protein>
    <recommendedName>
        <fullName evidence="2">G patch domain-containing protein 11</fullName>
    </recommendedName>
    <alternativeName>
        <fullName evidence="3">Coiled-coil domain-containing protein 75</fullName>
    </alternativeName>
</protein>
<dbReference type="EMBL" id="CAXITT010000048">
    <property type="protein sequence ID" value="CAL1529400.1"/>
    <property type="molecule type" value="Genomic_DNA"/>
</dbReference>
<dbReference type="PROSITE" id="PS50174">
    <property type="entry name" value="G_PATCH"/>
    <property type="match status" value="1"/>
</dbReference>
<evidence type="ECO:0000259" key="5">
    <source>
        <dbReference type="PROSITE" id="PS50174"/>
    </source>
</evidence>
<dbReference type="Pfam" id="PF01585">
    <property type="entry name" value="G-patch"/>
    <property type="match status" value="1"/>
</dbReference>
<dbReference type="InterPro" id="IPR000467">
    <property type="entry name" value="G_patch_dom"/>
</dbReference>
<proteinExistence type="inferred from homology"/>
<dbReference type="PANTHER" id="PTHR21032:SF0">
    <property type="entry name" value="G PATCH DOMAIN-CONTAINING PROTEIN 11"/>
    <property type="match status" value="1"/>
</dbReference>
<feature type="domain" description="G-patch" evidence="5">
    <location>
        <begin position="69"/>
        <end position="115"/>
    </location>
</feature>
<evidence type="ECO:0000256" key="4">
    <source>
        <dbReference type="SAM" id="MobiDB-lite"/>
    </source>
</evidence>
<gene>
    <name evidence="6" type="ORF">GSLYS_00003555001</name>
</gene>
<dbReference type="PANTHER" id="PTHR21032">
    <property type="entry name" value="G PATCH DOMAIN-CONTAINING PROTEIN 11"/>
    <property type="match status" value="1"/>
</dbReference>
<evidence type="ECO:0000256" key="1">
    <source>
        <dbReference type="ARBA" id="ARBA00007140"/>
    </source>
</evidence>
<evidence type="ECO:0000313" key="6">
    <source>
        <dbReference type="EMBL" id="CAL1529400.1"/>
    </source>
</evidence>
<evidence type="ECO:0000256" key="3">
    <source>
        <dbReference type="ARBA" id="ARBA00030688"/>
    </source>
</evidence>
<dbReference type="Proteomes" id="UP001497497">
    <property type="component" value="Unassembled WGS sequence"/>
</dbReference>
<dbReference type="Pfam" id="PF13821">
    <property type="entry name" value="DUF4187"/>
    <property type="match status" value="1"/>
</dbReference>
<dbReference type="SMART" id="SM01173">
    <property type="entry name" value="DUF4187"/>
    <property type="match status" value="1"/>
</dbReference>
<accession>A0AAV2H6V7</accession>
<evidence type="ECO:0000313" key="7">
    <source>
        <dbReference type="Proteomes" id="UP001497497"/>
    </source>
</evidence>
<dbReference type="SMART" id="SM00443">
    <property type="entry name" value="G_patch"/>
    <property type="match status" value="1"/>
</dbReference>
<dbReference type="InterPro" id="IPR039249">
    <property type="entry name" value="GPATCH11"/>
</dbReference>
<feature type="compositionally biased region" description="Basic and acidic residues" evidence="4">
    <location>
        <begin position="31"/>
        <end position="44"/>
    </location>
</feature>
<dbReference type="AlphaFoldDB" id="A0AAV2H6V7"/>
<dbReference type="InterPro" id="IPR025239">
    <property type="entry name" value="DUF4187"/>
</dbReference>
<dbReference type="GO" id="GO:0003676">
    <property type="term" value="F:nucleic acid binding"/>
    <property type="evidence" value="ECO:0007669"/>
    <property type="project" value="InterPro"/>
</dbReference>